<evidence type="ECO:0008006" key="4">
    <source>
        <dbReference type="Google" id="ProtNLM"/>
    </source>
</evidence>
<evidence type="ECO:0000313" key="3">
    <source>
        <dbReference type="Proteomes" id="UP000658305"/>
    </source>
</evidence>
<keyword evidence="3" id="KW-1185">Reference proteome</keyword>
<name>A0ABQ3FUD3_9RHOB</name>
<dbReference type="EMBL" id="BMYI01000038">
    <property type="protein sequence ID" value="GHC40975.1"/>
    <property type="molecule type" value="Genomic_DNA"/>
</dbReference>
<sequence length="165" mass="18823">MPKETTATGKWREPGVPHKGWTCVGIEELEEQDHLCEMCEARQVRFVHVMQNSRYPNELRVGCVCAGHMEGDVAQAKEREKSARNRSSRRKTWLSKGWRTSRKGNPYRNKEGLNASVFQSGRGWSTIVQNDHIKLSASGLPTEDAAKLKAFELFEDGQKILKRRP</sequence>
<proteinExistence type="predicted"/>
<organism evidence="2 3">
    <name type="scientific">Gemmobacter nanjingensis</name>
    <dbReference type="NCBI Taxonomy" id="488454"/>
    <lineage>
        <taxon>Bacteria</taxon>
        <taxon>Pseudomonadati</taxon>
        <taxon>Pseudomonadota</taxon>
        <taxon>Alphaproteobacteria</taxon>
        <taxon>Rhodobacterales</taxon>
        <taxon>Paracoccaceae</taxon>
        <taxon>Gemmobacter</taxon>
    </lineage>
</organism>
<comment type="caution">
    <text evidence="2">The sequence shown here is derived from an EMBL/GenBank/DDBJ whole genome shotgun (WGS) entry which is preliminary data.</text>
</comment>
<evidence type="ECO:0000256" key="1">
    <source>
        <dbReference type="SAM" id="MobiDB-lite"/>
    </source>
</evidence>
<gene>
    <name evidence="2" type="ORF">GCM10007291_48570</name>
</gene>
<accession>A0ABQ3FUD3</accession>
<feature type="region of interest" description="Disordered" evidence="1">
    <location>
        <begin position="76"/>
        <end position="106"/>
    </location>
</feature>
<feature type="compositionally biased region" description="Basic residues" evidence="1">
    <location>
        <begin position="84"/>
        <end position="93"/>
    </location>
</feature>
<dbReference type="Proteomes" id="UP000658305">
    <property type="component" value="Unassembled WGS sequence"/>
</dbReference>
<protein>
    <recommendedName>
        <fullName evidence="4">HNH endonuclease</fullName>
    </recommendedName>
</protein>
<evidence type="ECO:0000313" key="2">
    <source>
        <dbReference type="EMBL" id="GHC40975.1"/>
    </source>
</evidence>
<reference evidence="3" key="1">
    <citation type="journal article" date="2019" name="Int. J. Syst. Evol. Microbiol.">
        <title>The Global Catalogue of Microorganisms (GCM) 10K type strain sequencing project: providing services to taxonomists for standard genome sequencing and annotation.</title>
        <authorList>
            <consortium name="The Broad Institute Genomics Platform"/>
            <consortium name="The Broad Institute Genome Sequencing Center for Infectious Disease"/>
            <person name="Wu L."/>
            <person name="Ma J."/>
        </authorList>
    </citation>
    <scope>NUCLEOTIDE SEQUENCE [LARGE SCALE GENOMIC DNA]</scope>
    <source>
        <strain evidence="3">KCTC 23298</strain>
    </source>
</reference>